<proteinExistence type="predicted"/>
<feature type="region of interest" description="Disordered" evidence="1">
    <location>
        <begin position="1"/>
        <end position="28"/>
    </location>
</feature>
<dbReference type="Proteomes" id="UP000530403">
    <property type="component" value="Unassembled WGS sequence"/>
</dbReference>
<organism evidence="2 3">
    <name type="scientific">Streptomyces fulvorobeus</name>
    <dbReference type="NCBI Taxonomy" id="284028"/>
    <lineage>
        <taxon>Bacteria</taxon>
        <taxon>Bacillati</taxon>
        <taxon>Actinomycetota</taxon>
        <taxon>Actinomycetes</taxon>
        <taxon>Kitasatosporales</taxon>
        <taxon>Streptomycetaceae</taxon>
        <taxon>Streptomyces</taxon>
    </lineage>
</organism>
<evidence type="ECO:0000256" key="1">
    <source>
        <dbReference type="SAM" id="MobiDB-lite"/>
    </source>
</evidence>
<comment type="caution">
    <text evidence="2">The sequence shown here is derived from an EMBL/GenBank/DDBJ whole genome shotgun (WGS) entry which is preliminary data.</text>
</comment>
<name>A0A7Y9HHR2_9ACTN</name>
<reference evidence="2 3" key="1">
    <citation type="submission" date="2020-07" db="EMBL/GenBank/DDBJ databases">
        <title>Sequencing the genomes of 1000 actinobacteria strains.</title>
        <authorList>
            <person name="Klenk H.-P."/>
        </authorList>
    </citation>
    <scope>NUCLEOTIDE SEQUENCE [LARGE SCALE GENOMIC DNA]</scope>
    <source>
        <strain evidence="2 3">DSM 41455</strain>
    </source>
</reference>
<evidence type="ECO:0000313" key="2">
    <source>
        <dbReference type="EMBL" id="NYE44476.1"/>
    </source>
</evidence>
<sequence>MSREGLDAGGRVGKAGQPAVSAPRWRQDHPVKVIAPMALTAT</sequence>
<accession>A0A7Y9HHR2</accession>
<dbReference type="AlphaFoldDB" id="A0A7Y9HHR2"/>
<gene>
    <name evidence="2" type="ORF">HEB29_005487</name>
</gene>
<dbReference type="RefSeq" id="WP_256669159.1">
    <property type="nucleotide sequence ID" value="NZ_BAAAUE010000022.1"/>
</dbReference>
<dbReference type="EMBL" id="JACCCF010000001">
    <property type="protein sequence ID" value="NYE44476.1"/>
    <property type="molecule type" value="Genomic_DNA"/>
</dbReference>
<evidence type="ECO:0000313" key="3">
    <source>
        <dbReference type="Proteomes" id="UP000530403"/>
    </source>
</evidence>
<protein>
    <submittedName>
        <fullName evidence="2">Uncharacterized protein</fullName>
    </submittedName>
</protein>